<dbReference type="RefSeq" id="XP_041192833.1">
    <property type="nucleotide sequence ID" value="XM_041331010.1"/>
</dbReference>
<comment type="caution">
    <text evidence="1">The sequence shown here is derived from an EMBL/GenBank/DDBJ whole genome shotgun (WGS) entry which is preliminary data.</text>
</comment>
<organism evidence="1 2">
    <name type="scientific">Suillus subaureus</name>
    <dbReference type="NCBI Taxonomy" id="48587"/>
    <lineage>
        <taxon>Eukaryota</taxon>
        <taxon>Fungi</taxon>
        <taxon>Dikarya</taxon>
        <taxon>Basidiomycota</taxon>
        <taxon>Agaricomycotina</taxon>
        <taxon>Agaricomycetes</taxon>
        <taxon>Agaricomycetidae</taxon>
        <taxon>Boletales</taxon>
        <taxon>Suillineae</taxon>
        <taxon>Suillaceae</taxon>
        <taxon>Suillus</taxon>
    </lineage>
</organism>
<dbReference type="Pfam" id="PF18759">
    <property type="entry name" value="Plavaka"/>
    <property type="match status" value="1"/>
</dbReference>
<feature type="non-terminal residue" evidence="1">
    <location>
        <position position="87"/>
    </location>
</feature>
<name>A0A9P7JDB8_9AGAM</name>
<dbReference type="Proteomes" id="UP000807769">
    <property type="component" value="Unassembled WGS sequence"/>
</dbReference>
<reference evidence="1" key="1">
    <citation type="journal article" date="2020" name="New Phytol.">
        <title>Comparative genomics reveals dynamic genome evolution in host specialist ectomycorrhizal fungi.</title>
        <authorList>
            <person name="Lofgren L.A."/>
            <person name="Nguyen N.H."/>
            <person name="Vilgalys R."/>
            <person name="Ruytinx J."/>
            <person name="Liao H.L."/>
            <person name="Branco S."/>
            <person name="Kuo A."/>
            <person name="LaButti K."/>
            <person name="Lipzen A."/>
            <person name="Andreopoulos W."/>
            <person name="Pangilinan J."/>
            <person name="Riley R."/>
            <person name="Hundley H."/>
            <person name="Na H."/>
            <person name="Barry K."/>
            <person name="Grigoriev I.V."/>
            <person name="Stajich J.E."/>
            <person name="Kennedy P.G."/>
        </authorList>
    </citation>
    <scope>NUCLEOTIDE SEQUENCE</scope>
    <source>
        <strain evidence="1">MN1</strain>
    </source>
</reference>
<gene>
    <name evidence="1" type="ORF">BJ212DRAFT_1272274</name>
</gene>
<sequence length="87" mass="10169">DSYFHCIIYGLGPYIADYEEQVLLICIMYGWCPSLIFCTTFSLTPDPNERLIKCTFQDHLVVWVKKYLCKTHSKKGAKCIIDDINQR</sequence>
<evidence type="ECO:0000313" key="2">
    <source>
        <dbReference type="Proteomes" id="UP000807769"/>
    </source>
</evidence>
<dbReference type="GeneID" id="64625027"/>
<dbReference type="OrthoDB" id="3199698at2759"/>
<proteinExistence type="predicted"/>
<evidence type="ECO:0000313" key="1">
    <source>
        <dbReference type="EMBL" id="KAG1816027.1"/>
    </source>
</evidence>
<keyword evidence="2" id="KW-1185">Reference proteome</keyword>
<dbReference type="EMBL" id="JABBWG010000017">
    <property type="protein sequence ID" value="KAG1816027.1"/>
    <property type="molecule type" value="Genomic_DNA"/>
</dbReference>
<protein>
    <submittedName>
        <fullName evidence="1">Uncharacterized protein</fullName>
    </submittedName>
</protein>
<dbReference type="InterPro" id="IPR041078">
    <property type="entry name" value="Plavaka"/>
</dbReference>
<accession>A0A9P7JDB8</accession>
<dbReference type="AlphaFoldDB" id="A0A9P7JDB8"/>